<evidence type="ECO:0000313" key="1">
    <source>
        <dbReference type="EMBL" id="GAA0336046.1"/>
    </source>
</evidence>
<comment type="caution">
    <text evidence="1">The sequence shown here is derived from an EMBL/GenBank/DDBJ whole genome shotgun (WGS) entry which is preliminary data.</text>
</comment>
<dbReference type="RefSeq" id="WP_343800084.1">
    <property type="nucleotide sequence ID" value="NZ_BAAADJ010000044.1"/>
</dbReference>
<reference evidence="2" key="1">
    <citation type="journal article" date="2019" name="Int. J. Syst. Evol. Microbiol.">
        <title>The Global Catalogue of Microorganisms (GCM) 10K type strain sequencing project: providing services to taxonomists for standard genome sequencing and annotation.</title>
        <authorList>
            <consortium name="The Broad Institute Genomics Platform"/>
            <consortium name="The Broad Institute Genome Sequencing Center for Infectious Disease"/>
            <person name="Wu L."/>
            <person name="Ma J."/>
        </authorList>
    </citation>
    <scope>NUCLEOTIDE SEQUENCE [LARGE SCALE GENOMIC DNA]</scope>
    <source>
        <strain evidence="2">JCM 9731</strain>
    </source>
</reference>
<evidence type="ECO:0000313" key="2">
    <source>
        <dbReference type="Proteomes" id="UP001500782"/>
    </source>
</evidence>
<organism evidence="1 2">
    <name type="scientific">Bacillus carboniphilus</name>
    <dbReference type="NCBI Taxonomy" id="86663"/>
    <lineage>
        <taxon>Bacteria</taxon>
        <taxon>Bacillati</taxon>
        <taxon>Bacillota</taxon>
        <taxon>Bacilli</taxon>
        <taxon>Bacillales</taxon>
        <taxon>Bacillaceae</taxon>
        <taxon>Bacillus</taxon>
    </lineage>
</organism>
<gene>
    <name evidence="1" type="ORF">GCM10008967_28050</name>
</gene>
<dbReference type="EMBL" id="BAAADJ010000044">
    <property type="protein sequence ID" value="GAA0336046.1"/>
    <property type="molecule type" value="Genomic_DNA"/>
</dbReference>
<sequence length="231" mass="27062">MFVTGCNNISEEEMMEGLVSRHPDFYMLYAVPEKEKNFKDNLELQDYYNVDFNRLISPESLDTLYYGSFIWLNDVEKYEYVESLELDEFPTFLVFDSKMLVFKSTEIEEVDEYLSTREETNLIKKRRENRLLIIDALEKTEKTLRGINGIETTASSFDGGKVNFRLMIRQDLSKEEAIPLFNKILESIDQSSNELDIWQHYVGNFDIKSFEKGVIYEATKLIGGDLVVKQK</sequence>
<protein>
    <recommendedName>
        <fullName evidence="3">Lipoprotein</fullName>
    </recommendedName>
</protein>
<evidence type="ECO:0008006" key="3">
    <source>
        <dbReference type="Google" id="ProtNLM"/>
    </source>
</evidence>
<keyword evidence="2" id="KW-1185">Reference proteome</keyword>
<accession>A0ABP3G4V9</accession>
<name>A0ABP3G4V9_9BACI</name>
<proteinExistence type="predicted"/>
<dbReference type="Proteomes" id="UP001500782">
    <property type="component" value="Unassembled WGS sequence"/>
</dbReference>